<organism evidence="3 4">
    <name type="scientific">Aspergillus cristatus</name>
    <name type="common">Chinese Fuzhuan brick tea-fermentation fungus</name>
    <name type="synonym">Eurotium cristatum</name>
    <dbReference type="NCBI Taxonomy" id="573508"/>
    <lineage>
        <taxon>Eukaryota</taxon>
        <taxon>Fungi</taxon>
        <taxon>Dikarya</taxon>
        <taxon>Ascomycota</taxon>
        <taxon>Pezizomycotina</taxon>
        <taxon>Eurotiomycetes</taxon>
        <taxon>Eurotiomycetidae</taxon>
        <taxon>Eurotiales</taxon>
        <taxon>Aspergillaceae</taxon>
        <taxon>Aspergillus</taxon>
        <taxon>Aspergillus subgen. Aspergillus</taxon>
    </lineage>
</organism>
<proteinExistence type="predicted"/>
<feature type="transmembrane region" description="Helical" evidence="2">
    <location>
        <begin position="279"/>
        <end position="299"/>
    </location>
</feature>
<dbReference type="VEuPathDB" id="FungiDB:SI65_05688"/>
<feature type="transmembrane region" description="Helical" evidence="2">
    <location>
        <begin position="148"/>
        <end position="166"/>
    </location>
</feature>
<accession>A0A1E3BE81</accession>
<feature type="compositionally biased region" description="Basic and acidic residues" evidence="1">
    <location>
        <begin position="450"/>
        <end position="462"/>
    </location>
</feature>
<feature type="transmembrane region" description="Helical" evidence="2">
    <location>
        <begin position="178"/>
        <end position="200"/>
    </location>
</feature>
<name>A0A1E3BE81_ASPCR</name>
<dbReference type="OrthoDB" id="5308502at2759"/>
<feature type="compositionally biased region" description="Polar residues" evidence="1">
    <location>
        <begin position="463"/>
        <end position="473"/>
    </location>
</feature>
<feature type="transmembrane region" description="Helical" evidence="2">
    <location>
        <begin position="230"/>
        <end position="248"/>
    </location>
</feature>
<comment type="caution">
    <text evidence="3">The sequence shown here is derived from an EMBL/GenBank/DDBJ whole genome shotgun (WGS) entry which is preliminary data.</text>
</comment>
<feature type="region of interest" description="Disordered" evidence="1">
    <location>
        <begin position="450"/>
        <end position="473"/>
    </location>
</feature>
<feature type="transmembrane region" description="Helical" evidence="2">
    <location>
        <begin position="364"/>
        <end position="389"/>
    </location>
</feature>
<dbReference type="Proteomes" id="UP000094569">
    <property type="component" value="Unassembled WGS sequence"/>
</dbReference>
<keyword evidence="2" id="KW-1133">Transmembrane helix</keyword>
<evidence type="ECO:0000313" key="3">
    <source>
        <dbReference type="EMBL" id="ODM19071.1"/>
    </source>
</evidence>
<gene>
    <name evidence="3" type="ORF">SI65_05688</name>
</gene>
<protein>
    <submittedName>
        <fullName evidence="3">Uncharacterized protein</fullName>
    </submittedName>
</protein>
<keyword evidence="4" id="KW-1185">Reference proteome</keyword>
<dbReference type="AlphaFoldDB" id="A0A1E3BE81"/>
<dbReference type="STRING" id="573508.A0A1E3BE81"/>
<keyword evidence="2" id="KW-0812">Transmembrane</keyword>
<dbReference type="EMBL" id="JXNT01000005">
    <property type="protein sequence ID" value="ODM19071.1"/>
    <property type="molecule type" value="Genomic_DNA"/>
</dbReference>
<evidence type="ECO:0000313" key="4">
    <source>
        <dbReference type="Proteomes" id="UP000094569"/>
    </source>
</evidence>
<evidence type="ECO:0000256" key="2">
    <source>
        <dbReference type="SAM" id="Phobius"/>
    </source>
</evidence>
<dbReference type="InterPro" id="IPR018830">
    <property type="entry name" value="DUF2434"/>
</dbReference>
<feature type="transmembrane region" description="Helical" evidence="2">
    <location>
        <begin position="87"/>
        <end position="106"/>
    </location>
</feature>
<sequence>MPLLYVRAVAPFMSGHNATDVIINEIHFNRTALDHYNYTLYTNGTLSNGTDCYLAFQHFRPYMFANNGSFINGTSCYAPIHDIGRHAGVGMAFALLFAISIIFNLIGLRKHGRRYLPPPADDFERRLRLNLNLPIDKRWTPVGRRWKWYWLLALSVIGAVGAFMSIDVDRDHVQSSPLVIQSIFYTLLTPVMMAAVWEGVRHWATFQHRQIASRDPYAFTQKSTRETQELYLPLVFYVFAFINFFLAVPRSWDSIELQRSPSQTLNRAKPFATDSRFKAAGFMALVAVAVICYSLEHSVYRYIPKPISTGARRKTCGRQAMFYIQGAPSQYLLAVILLLVKIAYDIASAWDWNISPLRYGVHLGWIYGLGFAPAILLITLFNIVGLCEINEDKAIISQRMEIETALASDTPLGKKSRMDKWIGRLHLPMSTHRREKEARAVEMENIKKDDGVEVTTAERDSRSSGTVTRNPFLDNSSAEDFVDEIFKEVEERQRV</sequence>
<evidence type="ECO:0000256" key="1">
    <source>
        <dbReference type="SAM" id="MobiDB-lite"/>
    </source>
</evidence>
<reference evidence="3 4" key="1">
    <citation type="journal article" date="2016" name="BMC Genomics">
        <title>Comparative genomic and transcriptomic analyses of the Fuzhuan brick tea-fermentation fungus Aspergillus cristatus.</title>
        <authorList>
            <person name="Ge Y."/>
            <person name="Wang Y."/>
            <person name="Liu Y."/>
            <person name="Tan Y."/>
            <person name="Ren X."/>
            <person name="Zhang X."/>
            <person name="Hyde K.D."/>
            <person name="Liu Y."/>
            <person name="Liu Z."/>
        </authorList>
    </citation>
    <scope>NUCLEOTIDE SEQUENCE [LARGE SCALE GENOMIC DNA]</scope>
    <source>
        <strain evidence="3 4">GZAAS20.1005</strain>
    </source>
</reference>
<feature type="transmembrane region" description="Helical" evidence="2">
    <location>
        <begin position="320"/>
        <end position="344"/>
    </location>
</feature>
<dbReference type="Pfam" id="PF10361">
    <property type="entry name" value="DUF2434"/>
    <property type="match status" value="1"/>
</dbReference>
<keyword evidence="2" id="KW-0472">Membrane</keyword>